<dbReference type="STRING" id="1459636.NTE_03386"/>
<organism evidence="1 2">
    <name type="scientific">Candidatus Nitrososphaera evergladensis SR1</name>
    <dbReference type="NCBI Taxonomy" id="1459636"/>
    <lineage>
        <taxon>Archaea</taxon>
        <taxon>Nitrososphaerota</taxon>
        <taxon>Nitrososphaeria</taxon>
        <taxon>Nitrososphaerales</taxon>
        <taxon>Nitrososphaeraceae</taxon>
        <taxon>Nitrososphaera</taxon>
    </lineage>
</organism>
<accession>A0A075N1T1</accession>
<dbReference type="EMBL" id="CP007174">
    <property type="protein sequence ID" value="AIF85414.1"/>
    <property type="molecule type" value="Genomic_DNA"/>
</dbReference>
<proteinExistence type="predicted"/>
<dbReference type="HOGENOM" id="CLU_3075140_0_0_2"/>
<dbReference type="Proteomes" id="UP000028194">
    <property type="component" value="Chromosome"/>
</dbReference>
<evidence type="ECO:0000313" key="1">
    <source>
        <dbReference type="EMBL" id="AIF85414.1"/>
    </source>
</evidence>
<sequence>MSMTSQREDTTLNVDRDILDLLGILAVQENRTKKGEIAFLVKERARKLGVKA</sequence>
<evidence type="ECO:0000313" key="2">
    <source>
        <dbReference type="Proteomes" id="UP000028194"/>
    </source>
</evidence>
<dbReference type="GeneID" id="43502681"/>
<gene>
    <name evidence="1" type="ORF">NTE_03386</name>
</gene>
<name>A0A075N1T1_9ARCH</name>
<dbReference type="RefSeq" id="WP_158385667.1">
    <property type="nucleotide sequence ID" value="NZ_CP007174.1"/>
</dbReference>
<keyword evidence="2" id="KW-1185">Reference proteome</keyword>
<reference evidence="1 2" key="1">
    <citation type="journal article" date="2014" name="PLoS ONE">
        <title>Genome Sequence of Candidatus Nitrososphaera evergladensis from Group I.1b Enriched from Everglades Soil Reveals Novel Genomic Features of the Ammonia-Oxidizing Archaea.</title>
        <authorList>
            <person name="Zhalnina K.V."/>
            <person name="Dias R."/>
            <person name="Leonard M.T."/>
            <person name="Dorr de Quadros P."/>
            <person name="Camargo F.A."/>
            <person name="Drew J.C."/>
            <person name="Farmerie W.G."/>
            <person name="Daroub S.H."/>
            <person name="Triplett E.W."/>
        </authorList>
    </citation>
    <scope>NUCLEOTIDE SEQUENCE [LARGE SCALE GENOMIC DNA]</scope>
    <source>
        <strain evidence="1 2">SR1</strain>
    </source>
</reference>
<dbReference type="KEGG" id="nev:NTE_03386"/>
<protein>
    <submittedName>
        <fullName evidence="1">Uncharacterized protein</fullName>
    </submittedName>
</protein>
<dbReference type="AlphaFoldDB" id="A0A075N1T1"/>